<feature type="region of interest" description="Disordered" evidence="1">
    <location>
        <begin position="1"/>
        <end position="23"/>
    </location>
</feature>
<evidence type="ECO:0000313" key="3">
    <source>
        <dbReference type="Proteomes" id="UP001291912"/>
    </source>
</evidence>
<comment type="caution">
    <text evidence="2">The sequence shown here is derived from an EMBL/GenBank/DDBJ whole genome shotgun (WGS) entry which is preliminary data.</text>
</comment>
<gene>
    <name evidence="2" type="ORF">R2Q92_10000</name>
</gene>
<dbReference type="NCBIfam" id="TIGR03543">
    <property type="entry name" value="divI1A_rptt_fam"/>
    <property type="match status" value="1"/>
</dbReference>
<protein>
    <submittedName>
        <fullName evidence="2">DivIVA domain-containing protein</fullName>
    </submittedName>
</protein>
<proteinExistence type="predicted"/>
<sequence>MMSTAAESADAPERTSFPLAQGRTRGYDRDAVDEFLARARRVFEGDGTEPLTSHDVRRAAFPLARHGYAIAAVDAALSRIEDAFAARERETVLADGDVEEWVGATREVAQEVLDRLSRRKGRRFDRVGALRYGYRVDEVDLVGDKLARYLADGEPVSVEQVRSVAFRMQRGGYREAQVDAVLDAVVDVMLAVR</sequence>
<reference evidence="2 3" key="1">
    <citation type="submission" date="2023-10" db="EMBL/GenBank/DDBJ databases">
        <title>Microbacterium xanthum sp. nov., isolated from seaweed.</title>
        <authorList>
            <person name="Lee S.D."/>
        </authorList>
    </citation>
    <scope>NUCLEOTIDE SEQUENCE [LARGE SCALE GENOMIC DNA]</scope>
    <source>
        <strain evidence="2 3">KCTC 19124</strain>
    </source>
</reference>
<dbReference type="NCBIfam" id="TIGR03544">
    <property type="entry name" value="DivI1A_domain"/>
    <property type="match status" value="2"/>
</dbReference>
<keyword evidence="3" id="KW-1185">Reference proteome</keyword>
<dbReference type="Proteomes" id="UP001291912">
    <property type="component" value="Unassembled WGS sequence"/>
</dbReference>
<organism evidence="2 3">
    <name type="scientific">Microbacterium aquimaris</name>
    <dbReference type="NCBI Taxonomy" id="459816"/>
    <lineage>
        <taxon>Bacteria</taxon>
        <taxon>Bacillati</taxon>
        <taxon>Actinomycetota</taxon>
        <taxon>Actinomycetes</taxon>
        <taxon>Micrococcales</taxon>
        <taxon>Microbacteriaceae</taxon>
        <taxon>Microbacterium</taxon>
    </lineage>
</organism>
<evidence type="ECO:0000256" key="1">
    <source>
        <dbReference type="SAM" id="MobiDB-lite"/>
    </source>
</evidence>
<dbReference type="RefSeq" id="WP_241747988.1">
    <property type="nucleotide sequence ID" value="NZ_BAAAPT010000002.1"/>
</dbReference>
<dbReference type="InterPro" id="IPR019933">
    <property type="entry name" value="DivIVA_domain"/>
</dbReference>
<dbReference type="EMBL" id="JAWJYN010000002">
    <property type="protein sequence ID" value="MDZ8162172.1"/>
    <property type="molecule type" value="Genomic_DNA"/>
</dbReference>
<dbReference type="Gene3D" id="6.10.250.660">
    <property type="match status" value="1"/>
</dbReference>
<accession>A0ABU5N7V7</accession>
<name>A0ABU5N7V7_9MICO</name>
<dbReference type="InterPro" id="IPR019932">
    <property type="entry name" value="CHP03543"/>
</dbReference>
<evidence type="ECO:0000313" key="2">
    <source>
        <dbReference type="EMBL" id="MDZ8162172.1"/>
    </source>
</evidence>